<dbReference type="PANTHER" id="PTHR31362:SF0">
    <property type="entry name" value="EXOSTOSIN DOMAIN-CONTAINING PROTEIN-RELATED"/>
    <property type="match status" value="1"/>
</dbReference>
<sequence length="753" mass="87866">MLDSTKPDSIFGTETWIDSSIKDSQIFPQGYNKYRDDRNLNGRGVIVAVRDNLISSPVTEIQTECKMVKCNLELKIFVHVLKGHAMSKFKFRYILIIGFFFVATYIVFHKTNTFHEYVDANFKHTEPGEKPYIVLGIFSANGRERFRKIQRETWIDAMVKMQQHIPFRITYKFLINNFDKGTIKENIIYKDILSLNVTPRGGSINVARKMHIWMNHIQMHYPNALLGAKLDDETFMCVPQIFYRLDNLKSPNLCFSYNYKKLNKTNIYKDINELFVVLGRDIIARIANGIYCTKDKCSTNSELLDTNLNGVTSQAKWITGSSHIDLQGDIQCRPNENYPYVQYSDSNLCRTHLIFHKSTYNIMVRLQKYNDFLGNKILSTVTGSVFLEEEERYIPRIDPLSQYSYLAKHDNFVNCNKWAVVTTTCEPSKAVRHIANCSDWCLIVVADIQTPNKNDYLKNFPTEIVRRRMKYLSILEQSILYPLLSDVIPFKHFARKNIGYMYAIHHKAKFIWDFDDDNIGIVDTKHLGDTLTICQNKQSNLMNPYPYFGVNDTWPRGFPLQLIKDEKTLPTHCYIEDRSNTIQVGVIQSLVNNQPDVDAIYRLTRNVPFNFSTKNSGRILCTNKYAPFNAQATLWISPAFLYIGLPNSVNGSVSDIWRSYIAQYFLHKKNVSVAFTKPYVTRERNSHNVMEDFNEETVLYDKSYQLVQFLLNTRSYDLTELYENLYKRNFIEISDLQFIKAWTQTYLHVIKNH</sequence>
<dbReference type="Proteomes" id="UP000507470">
    <property type="component" value="Unassembled WGS sequence"/>
</dbReference>
<dbReference type="EMBL" id="CACVKT020005120">
    <property type="protein sequence ID" value="CAC5393074.1"/>
    <property type="molecule type" value="Genomic_DNA"/>
</dbReference>
<dbReference type="AlphaFoldDB" id="A0A6J8CDG7"/>
<reference evidence="2 3" key="1">
    <citation type="submission" date="2020-06" db="EMBL/GenBank/DDBJ databases">
        <authorList>
            <person name="Li R."/>
            <person name="Bekaert M."/>
        </authorList>
    </citation>
    <scope>NUCLEOTIDE SEQUENCE [LARGE SCALE GENOMIC DNA]</scope>
    <source>
        <strain evidence="3">wild</strain>
    </source>
</reference>
<dbReference type="Pfam" id="PF03385">
    <property type="entry name" value="STELLO"/>
    <property type="match status" value="1"/>
</dbReference>
<dbReference type="OrthoDB" id="6045904at2759"/>
<organism evidence="2 3">
    <name type="scientific">Mytilus coruscus</name>
    <name type="common">Sea mussel</name>
    <dbReference type="NCBI Taxonomy" id="42192"/>
    <lineage>
        <taxon>Eukaryota</taxon>
        <taxon>Metazoa</taxon>
        <taxon>Spiralia</taxon>
        <taxon>Lophotrochozoa</taxon>
        <taxon>Mollusca</taxon>
        <taxon>Bivalvia</taxon>
        <taxon>Autobranchia</taxon>
        <taxon>Pteriomorphia</taxon>
        <taxon>Mytilida</taxon>
        <taxon>Mytiloidea</taxon>
        <taxon>Mytilidae</taxon>
        <taxon>Mytilinae</taxon>
        <taxon>Mytilus</taxon>
    </lineage>
</organism>
<accession>A0A6J8CDG7</accession>
<dbReference type="InterPro" id="IPR005049">
    <property type="entry name" value="STL-like"/>
</dbReference>
<proteinExistence type="predicted"/>
<keyword evidence="1" id="KW-1133">Transmembrane helix</keyword>
<keyword evidence="1" id="KW-0812">Transmembrane</keyword>
<dbReference type="PANTHER" id="PTHR31362">
    <property type="entry name" value="GLYCOSYLTRANSFERASE STELLO1-RELATED"/>
    <property type="match status" value="1"/>
</dbReference>
<keyword evidence="3" id="KW-1185">Reference proteome</keyword>
<evidence type="ECO:0000313" key="3">
    <source>
        <dbReference type="Proteomes" id="UP000507470"/>
    </source>
</evidence>
<keyword evidence="1" id="KW-0472">Membrane</keyword>
<evidence type="ECO:0000256" key="1">
    <source>
        <dbReference type="SAM" id="Phobius"/>
    </source>
</evidence>
<name>A0A6J8CDG7_MYTCO</name>
<protein>
    <submittedName>
        <fullName evidence="2">Uncharacterized protein</fullName>
    </submittedName>
</protein>
<gene>
    <name evidence="2" type="ORF">MCOR_27965</name>
</gene>
<feature type="transmembrane region" description="Helical" evidence="1">
    <location>
        <begin position="91"/>
        <end position="108"/>
    </location>
</feature>
<evidence type="ECO:0000313" key="2">
    <source>
        <dbReference type="EMBL" id="CAC5393074.1"/>
    </source>
</evidence>